<dbReference type="InterPro" id="IPR008910">
    <property type="entry name" value="MSC_TM_helix"/>
</dbReference>
<reference evidence="2 3" key="1">
    <citation type="submission" date="2020-03" db="EMBL/GenBank/DDBJ databases">
        <title>Salinimicrobium sp. nov, isolated from SCS.</title>
        <authorList>
            <person name="Cao W.R."/>
        </authorList>
    </citation>
    <scope>NUCLEOTIDE SEQUENCE [LARGE SCALE GENOMIC DNA]</scope>
    <source>
        <strain evidence="3">J15B91</strain>
    </source>
</reference>
<evidence type="ECO:0000256" key="1">
    <source>
        <dbReference type="SAM" id="Phobius"/>
    </source>
</evidence>
<name>A0ABX1D5M6_9FLAO</name>
<accession>A0ABX1D5M6</accession>
<proteinExistence type="predicted"/>
<gene>
    <name evidence="2" type="ORF">HC175_22630</name>
</gene>
<dbReference type="RefSeq" id="WP_168140046.1">
    <property type="nucleotide sequence ID" value="NZ_JAAVJR010001461.1"/>
</dbReference>
<evidence type="ECO:0000313" key="2">
    <source>
        <dbReference type="EMBL" id="NJW55714.1"/>
    </source>
</evidence>
<dbReference type="Proteomes" id="UP000703674">
    <property type="component" value="Unassembled WGS sequence"/>
</dbReference>
<feature type="transmembrane region" description="Helical" evidence="1">
    <location>
        <begin position="12"/>
        <end position="30"/>
    </location>
</feature>
<keyword evidence="1" id="KW-0472">Membrane</keyword>
<comment type="caution">
    <text evidence="2">The sequence shown here is derived from an EMBL/GenBank/DDBJ whole genome shotgun (WGS) entry which is preliminary data.</text>
</comment>
<sequence length="31" mass="3428">MENTFENIGGRIANFLPELLGALLVLLIGWL</sequence>
<organism evidence="2 3">
    <name type="scientific">Salinimicrobium oceani</name>
    <dbReference type="NCBI Taxonomy" id="2722702"/>
    <lineage>
        <taxon>Bacteria</taxon>
        <taxon>Pseudomonadati</taxon>
        <taxon>Bacteroidota</taxon>
        <taxon>Flavobacteriia</taxon>
        <taxon>Flavobacteriales</taxon>
        <taxon>Flavobacteriaceae</taxon>
        <taxon>Salinimicrobium</taxon>
    </lineage>
</organism>
<keyword evidence="3" id="KW-1185">Reference proteome</keyword>
<dbReference type="Pfam" id="PF05552">
    <property type="entry name" value="MS_channel_1st_1"/>
    <property type="match status" value="1"/>
</dbReference>
<dbReference type="EMBL" id="JAAVJR010001461">
    <property type="protein sequence ID" value="NJW55714.1"/>
    <property type="molecule type" value="Genomic_DNA"/>
</dbReference>
<keyword evidence="1" id="KW-1133">Transmembrane helix</keyword>
<feature type="non-terminal residue" evidence="2">
    <location>
        <position position="31"/>
    </location>
</feature>
<protein>
    <submittedName>
        <fullName evidence="2">Uncharacterized protein</fullName>
    </submittedName>
</protein>
<evidence type="ECO:0000313" key="3">
    <source>
        <dbReference type="Proteomes" id="UP000703674"/>
    </source>
</evidence>
<keyword evidence="1" id="KW-0812">Transmembrane</keyword>